<dbReference type="GO" id="GO:0016746">
    <property type="term" value="F:acyltransferase activity"/>
    <property type="evidence" value="ECO:0007669"/>
    <property type="project" value="UniProtKB-KW"/>
</dbReference>
<reference evidence="2" key="2">
    <citation type="submission" date="2020-09" db="EMBL/GenBank/DDBJ databases">
        <authorList>
            <person name="Sun Q."/>
            <person name="Kim S."/>
        </authorList>
    </citation>
    <scope>NUCLEOTIDE SEQUENCE</scope>
    <source>
        <strain evidence="2">KCTC 32296</strain>
    </source>
</reference>
<protein>
    <submittedName>
        <fullName evidence="2">Lysophospholipid acyltransferase</fullName>
    </submittedName>
</protein>
<keyword evidence="2" id="KW-0012">Acyltransferase</keyword>
<dbReference type="AlphaFoldDB" id="A0A918UNS7"/>
<sequence length="301" mass="32430">MGNICAMHDLYADTLSLAGTVKPSGLHIVDVLIHERAPRLVASPLWPVMRPVLYGVLGYGAAVGMADAIAPLSGQAALDHVSGLLSLEVVTQNLERVPASGRCVVVCNHPTGIADGVAVYDALKKRRNDLIFFANADALRVSPRLDEVLIPVEWVETKRTREKTRATLMAAKAAFEAERCVVLFPAGRLARKRDGILRDPDWATTAVSCAQKYQAPVVPVHVAGPNSVWFHSFDKISKELRDVTLFLELLNKAGKRFDLTVGPVIAPDKLTGEVSVVCAAVKDYVETKLCHGDSAFTGVGS</sequence>
<dbReference type="EMBL" id="BMZB01000001">
    <property type="protein sequence ID" value="GGZ23383.1"/>
    <property type="molecule type" value="Genomic_DNA"/>
</dbReference>
<dbReference type="SMART" id="SM00563">
    <property type="entry name" value="PlsC"/>
    <property type="match status" value="1"/>
</dbReference>
<name>A0A918UNS7_9CAUL</name>
<feature type="domain" description="Phospholipid/glycerol acyltransferase" evidence="1">
    <location>
        <begin position="103"/>
        <end position="225"/>
    </location>
</feature>
<dbReference type="Pfam" id="PF01553">
    <property type="entry name" value="Acyltransferase"/>
    <property type="match status" value="1"/>
</dbReference>
<accession>A0A918UNS7</accession>
<proteinExistence type="predicted"/>
<keyword evidence="2" id="KW-0808">Transferase</keyword>
<gene>
    <name evidence="2" type="ORF">GCM10011273_05460</name>
</gene>
<comment type="caution">
    <text evidence="2">The sequence shown here is derived from an EMBL/GenBank/DDBJ whole genome shotgun (WGS) entry which is preliminary data.</text>
</comment>
<evidence type="ECO:0000313" key="3">
    <source>
        <dbReference type="Proteomes" id="UP000662572"/>
    </source>
</evidence>
<dbReference type="InterPro" id="IPR002123">
    <property type="entry name" value="Plipid/glycerol_acylTrfase"/>
</dbReference>
<dbReference type="Proteomes" id="UP000662572">
    <property type="component" value="Unassembled WGS sequence"/>
</dbReference>
<organism evidence="2 3">
    <name type="scientific">Asticcacaulis endophyticus</name>
    <dbReference type="NCBI Taxonomy" id="1395890"/>
    <lineage>
        <taxon>Bacteria</taxon>
        <taxon>Pseudomonadati</taxon>
        <taxon>Pseudomonadota</taxon>
        <taxon>Alphaproteobacteria</taxon>
        <taxon>Caulobacterales</taxon>
        <taxon>Caulobacteraceae</taxon>
        <taxon>Asticcacaulis</taxon>
    </lineage>
</organism>
<dbReference type="SUPFAM" id="SSF69593">
    <property type="entry name" value="Glycerol-3-phosphate (1)-acyltransferase"/>
    <property type="match status" value="1"/>
</dbReference>
<evidence type="ECO:0000259" key="1">
    <source>
        <dbReference type="SMART" id="SM00563"/>
    </source>
</evidence>
<reference evidence="2" key="1">
    <citation type="journal article" date="2014" name="Int. J. Syst. Evol. Microbiol.">
        <title>Complete genome sequence of Corynebacterium casei LMG S-19264T (=DSM 44701T), isolated from a smear-ripened cheese.</title>
        <authorList>
            <consortium name="US DOE Joint Genome Institute (JGI-PGF)"/>
            <person name="Walter F."/>
            <person name="Albersmeier A."/>
            <person name="Kalinowski J."/>
            <person name="Ruckert C."/>
        </authorList>
    </citation>
    <scope>NUCLEOTIDE SEQUENCE</scope>
    <source>
        <strain evidence="2">KCTC 32296</strain>
    </source>
</reference>
<evidence type="ECO:0000313" key="2">
    <source>
        <dbReference type="EMBL" id="GGZ23383.1"/>
    </source>
</evidence>
<keyword evidence="3" id="KW-1185">Reference proteome</keyword>